<proteinExistence type="predicted"/>
<evidence type="ECO:0000313" key="2">
    <source>
        <dbReference type="Proteomes" id="UP001187531"/>
    </source>
</evidence>
<organism evidence="1 2">
    <name type="scientific">Artemia franciscana</name>
    <name type="common">Brine shrimp</name>
    <name type="synonym">Artemia sanfranciscana</name>
    <dbReference type="NCBI Taxonomy" id="6661"/>
    <lineage>
        <taxon>Eukaryota</taxon>
        <taxon>Metazoa</taxon>
        <taxon>Ecdysozoa</taxon>
        <taxon>Arthropoda</taxon>
        <taxon>Crustacea</taxon>
        <taxon>Branchiopoda</taxon>
        <taxon>Anostraca</taxon>
        <taxon>Artemiidae</taxon>
        <taxon>Artemia</taxon>
    </lineage>
</organism>
<keyword evidence="2" id="KW-1185">Reference proteome</keyword>
<protein>
    <submittedName>
        <fullName evidence="1">Uncharacterized protein</fullName>
    </submittedName>
</protein>
<dbReference type="Proteomes" id="UP001187531">
    <property type="component" value="Unassembled WGS sequence"/>
</dbReference>
<comment type="caution">
    <text evidence="1">The sequence shown here is derived from an EMBL/GenBank/DDBJ whole genome shotgun (WGS) entry which is preliminary data.</text>
</comment>
<dbReference type="EMBL" id="JAVRJZ010000001">
    <property type="protein sequence ID" value="KAK2727877.1"/>
    <property type="molecule type" value="Genomic_DNA"/>
</dbReference>
<sequence>MVSSVGFQIKNAVTNVAGVNLSGVMLKNAGIASTPIIGIPITTAGLANEMSNKAEKVGKRVEQSLNRIDNLVEVTGVSVTEITQLLKDAVNQCASVVKRVVNASFMIYNSLLDVLVS</sequence>
<gene>
    <name evidence="1" type="ORF">QYM36_008377</name>
</gene>
<name>A0AA88IWS9_ARTSF</name>
<reference evidence="1" key="1">
    <citation type="submission" date="2023-07" db="EMBL/GenBank/DDBJ databases">
        <title>Chromosome-level genome assembly of Artemia franciscana.</title>
        <authorList>
            <person name="Jo E."/>
        </authorList>
    </citation>
    <scope>NUCLEOTIDE SEQUENCE</scope>
    <source>
        <tissue evidence="1">Whole body</tissue>
    </source>
</reference>
<dbReference type="AlphaFoldDB" id="A0AA88IWS9"/>
<accession>A0AA88IWS9</accession>
<evidence type="ECO:0000313" key="1">
    <source>
        <dbReference type="EMBL" id="KAK2727877.1"/>
    </source>
</evidence>